<dbReference type="GO" id="GO:0005524">
    <property type="term" value="F:ATP binding"/>
    <property type="evidence" value="ECO:0007669"/>
    <property type="project" value="UniProtKB-UniRule"/>
</dbReference>
<feature type="binding site" evidence="9">
    <location>
        <position position="17"/>
    </location>
    <ligand>
        <name>Mg(2+)</name>
        <dbReference type="ChEBI" id="CHEBI:18420"/>
    </ligand>
</feature>
<evidence type="ECO:0000256" key="2">
    <source>
        <dbReference type="ARBA" id="ARBA00022598"/>
    </source>
</evidence>
<dbReference type="SUPFAM" id="SSF52540">
    <property type="entry name" value="P-loop containing nucleoside triphosphate hydrolases"/>
    <property type="match status" value="1"/>
</dbReference>
<gene>
    <name evidence="10" type="primary">bioD1</name>
    <name evidence="9" type="synonym">bioD</name>
    <name evidence="10" type="ORF">CUZ56_02195</name>
</gene>
<evidence type="ECO:0000256" key="1">
    <source>
        <dbReference type="ARBA" id="ARBA00022490"/>
    </source>
</evidence>
<reference evidence="10 11" key="1">
    <citation type="submission" date="2018-01" db="EMBL/GenBank/DDBJ databases">
        <title>Saezia sanguinis gen. nov., sp. nov., in the order Burkholderiales isolated from human blood.</title>
        <authorList>
            <person name="Medina-Pascual M.J."/>
            <person name="Valdezate S."/>
            <person name="Monzon S."/>
            <person name="Cuesta I."/>
            <person name="Carrasco G."/>
            <person name="Villalon P."/>
            <person name="Saez-Nieto J.A."/>
        </authorList>
    </citation>
    <scope>NUCLEOTIDE SEQUENCE [LARGE SCALE GENOMIC DNA]</scope>
    <source>
        <strain evidence="10 11">CNM695-12</strain>
    </source>
</reference>
<keyword evidence="6 9" id="KW-0067">ATP-binding</keyword>
<dbReference type="PANTHER" id="PTHR43210:SF2">
    <property type="entry name" value="ATP-DEPENDENT DETHIOBIOTIN SYNTHETASE BIOD 2"/>
    <property type="match status" value="1"/>
</dbReference>
<evidence type="ECO:0000256" key="9">
    <source>
        <dbReference type="HAMAP-Rule" id="MF_00336"/>
    </source>
</evidence>
<proteinExistence type="inferred from homology"/>
<feature type="binding site" evidence="9">
    <location>
        <begin position="13"/>
        <end position="18"/>
    </location>
    <ligand>
        <name>ATP</name>
        <dbReference type="ChEBI" id="CHEBI:30616"/>
    </ligand>
</feature>
<dbReference type="EC" id="6.3.3.3" evidence="9"/>
<dbReference type="GO" id="GO:0000287">
    <property type="term" value="F:magnesium ion binding"/>
    <property type="evidence" value="ECO:0007669"/>
    <property type="project" value="UniProtKB-UniRule"/>
</dbReference>
<protein>
    <recommendedName>
        <fullName evidence="9">ATP-dependent dethiobiotin synthetase BioD</fullName>
        <ecNumber evidence="9">6.3.3.3</ecNumber>
    </recommendedName>
    <alternativeName>
        <fullName evidence="9">DTB synthetase</fullName>
        <shortName evidence="9">DTBS</shortName>
    </alternativeName>
    <alternativeName>
        <fullName evidence="9">Dethiobiotin synthase</fullName>
    </alternativeName>
</protein>
<evidence type="ECO:0000313" key="10">
    <source>
        <dbReference type="EMBL" id="RUS66117.1"/>
    </source>
</evidence>
<feature type="binding site" evidence="9">
    <location>
        <position position="50"/>
    </location>
    <ligand>
        <name>ATP</name>
        <dbReference type="ChEBI" id="CHEBI:30616"/>
    </ligand>
</feature>
<keyword evidence="3 9" id="KW-0479">Metal-binding</keyword>
<keyword evidence="4 9" id="KW-0547">Nucleotide-binding</keyword>
<dbReference type="GO" id="GO:0004141">
    <property type="term" value="F:dethiobiotin synthase activity"/>
    <property type="evidence" value="ECO:0007669"/>
    <property type="project" value="UniProtKB-UniRule"/>
</dbReference>
<dbReference type="Gene3D" id="3.40.50.300">
    <property type="entry name" value="P-loop containing nucleotide triphosphate hydrolases"/>
    <property type="match status" value="1"/>
</dbReference>
<feature type="binding site" evidence="9">
    <location>
        <begin position="115"/>
        <end position="118"/>
    </location>
    <ligand>
        <name>ATP</name>
        <dbReference type="ChEBI" id="CHEBI:30616"/>
    </ligand>
</feature>
<comment type="caution">
    <text evidence="10">The sequence shown here is derived from an EMBL/GenBank/DDBJ whole genome shotgun (WGS) entry which is preliminary data.</text>
</comment>
<dbReference type="NCBIfam" id="TIGR00347">
    <property type="entry name" value="bioD"/>
    <property type="match status" value="1"/>
</dbReference>
<sequence>MKQTYFVTGIDTDIGKSYVTGFVAKMMAAQGQNVVTQKLIQTGNQGVSEDIQLHRRIMGLGLLPEDLDGTTCPVVLSYPASPHLAAEIDHSPIDLEKVVQATARLHQHYEVVLIEGAGGIMVPLTEDVLTIDFIAQHQLPVIIATTPRLGSINHTLLTLEACRVRGIAVHMLAYNEFRVDDEVINKGTRAYLQQYLVRFFSGAQWMDVPHIEA</sequence>
<dbReference type="RefSeq" id="WP_126980382.1">
    <property type="nucleotide sequence ID" value="NZ_PQSP01000006.1"/>
</dbReference>
<evidence type="ECO:0000256" key="8">
    <source>
        <dbReference type="ARBA" id="ARBA00047386"/>
    </source>
</evidence>
<keyword evidence="1 9" id="KW-0963">Cytoplasm</keyword>
<evidence type="ECO:0000256" key="6">
    <source>
        <dbReference type="ARBA" id="ARBA00022840"/>
    </source>
</evidence>
<comment type="caution">
    <text evidence="9">Lacks conserved residue(s) required for the propagation of feature annotation.</text>
</comment>
<comment type="pathway">
    <text evidence="9">Cofactor biosynthesis; biotin biosynthesis; biotin from 7,8-diaminononanoate: step 1/2.</text>
</comment>
<dbReference type="CDD" id="cd03109">
    <property type="entry name" value="DTBS"/>
    <property type="match status" value="1"/>
</dbReference>
<dbReference type="EMBL" id="PQSP01000006">
    <property type="protein sequence ID" value="RUS66117.1"/>
    <property type="molecule type" value="Genomic_DNA"/>
</dbReference>
<comment type="subunit">
    <text evidence="9">Homodimer.</text>
</comment>
<keyword evidence="2 9" id="KW-0436">Ligase</keyword>
<accession>A0A433SBK6</accession>
<dbReference type="InterPro" id="IPR004472">
    <property type="entry name" value="DTB_synth_BioD"/>
</dbReference>
<feature type="binding site" evidence="9">
    <location>
        <position position="42"/>
    </location>
    <ligand>
        <name>substrate</name>
    </ligand>
</feature>
<dbReference type="GO" id="GO:0005829">
    <property type="term" value="C:cytosol"/>
    <property type="evidence" value="ECO:0007669"/>
    <property type="project" value="TreeGrafter"/>
</dbReference>
<organism evidence="10 11">
    <name type="scientific">Saezia sanguinis</name>
    <dbReference type="NCBI Taxonomy" id="1965230"/>
    <lineage>
        <taxon>Bacteria</taxon>
        <taxon>Pseudomonadati</taxon>
        <taxon>Pseudomonadota</taxon>
        <taxon>Betaproteobacteria</taxon>
        <taxon>Burkholderiales</taxon>
        <taxon>Saeziaceae</taxon>
        <taxon>Saezia</taxon>
    </lineage>
</organism>
<evidence type="ECO:0000256" key="5">
    <source>
        <dbReference type="ARBA" id="ARBA00022756"/>
    </source>
</evidence>
<feature type="binding site" evidence="9">
    <location>
        <position position="115"/>
    </location>
    <ligand>
        <name>Mg(2+)</name>
        <dbReference type="ChEBI" id="CHEBI:18420"/>
    </ligand>
</feature>
<comment type="catalytic activity">
    <reaction evidence="8">
        <text>(7R,8S)-8-amino-7-(carboxyamino)nonanoate + ATP = (4R,5S)-dethiobiotin + ADP + phosphate + H(+)</text>
        <dbReference type="Rhea" id="RHEA:63684"/>
        <dbReference type="ChEBI" id="CHEBI:15378"/>
        <dbReference type="ChEBI" id="CHEBI:30616"/>
        <dbReference type="ChEBI" id="CHEBI:43474"/>
        <dbReference type="ChEBI" id="CHEBI:149470"/>
        <dbReference type="ChEBI" id="CHEBI:149473"/>
        <dbReference type="ChEBI" id="CHEBI:456216"/>
    </reaction>
</comment>
<dbReference type="PANTHER" id="PTHR43210">
    <property type="entry name" value="DETHIOBIOTIN SYNTHETASE"/>
    <property type="match status" value="1"/>
</dbReference>
<keyword evidence="11" id="KW-1185">Reference proteome</keyword>
<dbReference type="OrthoDB" id="9802097at2"/>
<comment type="cofactor">
    <cofactor evidence="9">
        <name>Mg(2+)</name>
        <dbReference type="ChEBI" id="CHEBI:18420"/>
    </cofactor>
</comment>
<keyword evidence="5 9" id="KW-0093">Biotin biosynthesis</keyword>
<comment type="similarity">
    <text evidence="9">Belongs to the dethiobiotin synthetase family.</text>
</comment>
<dbReference type="PIRSF" id="PIRSF006755">
    <property type="entry name" value="DTB_synth"/>
    <property type="match status" value="1"/>
</dbReference>
<feature type="binding site" evidence="9">
    <location>
        <position position="50"/>
    </location>
    <ligand>
        <name>Mg(2+)</name>
        <dbReference type="ChEBI" id="CHEBI:18420"/>
    </ligand>
</feature>
<feature type="binding site" evidence="9">
    <location>
        <begin position="209"/>
        <end position="211"/>
    </location>
    <ligand>
        <name>ATP</name>
        <dbReference type="ChEBI" id="CHEBI:30616"/>
    </ligand>
</feature>
<dbReference type="AlphaFoldDB" id="A0A433SBK6"/>
<feature type="binding site" evidence="9">
    <location>
        <begin position="175"/>
        <end position="176"/>
    </location>
    <ligand>
        <name>ATP</name>
        <dbReference type="ChEBI" id="CHEBI:30616"/>
    </ligand>
</feature>
<dbReference type="HAMAP" id="MF_00336">
    <property type="entry name" value="BioD"/>
    <property type="match status" value="1"/>
</dbReference>
<comment type="function">
    <text evidence="9">Catalyzes a mechanistically unusual reaction, the ATP-dependent insertion of CO2 between the N7 and N8 nitrogen atoms of 7,8-diaminopelargonic acid (DAPA, also called 7,8-diammoniononanoate) to form a ureido ring.</text>
</comment>
<dbReference type="InterPro" id="IPR027417">
    <property type="entry name" value="P-loop_NTPase"/>
</dbReference>
<dbReference type="GO" id="GO:0009102">
    <property type="term" value="P:biotin biosynthetic process"/>
    <property type="evidence" value="ECO:0007669"/>
    <property type="project" value="UniProtKB-UniRule"/>
</dbReference>
<comment type="subcellular location">
    <subcellularLocation>
        <location evidence="9">Cytoplasm</location>
    </subcellularLocation>
</comment>
<evidence type="ECO:0000313" key="11">
    <source>
        <dbReference type="Proteomes" id="UP000286947"/>
    </source>
</evidence>
<feature type="active site" evidence="9">
    <location>
        <position position="38"/>
    </location>
</feature>
<evidence type="ECO:0000256" key="7">
    <source>
        <dbReference type="ARBA" id="ARBA00022842"/>
    </source>
</evidence>
<keyword evidence="7 9" id="KW-0460">Magnesium</keyword>
<name>A0A433SBK6_9BURK</name>
<dbReference type="Pfam" id="PF13500">
    <property type="entry name" value="AAA_26"/>
    <property type="match status" value="1"/>
</dbReference>
<dbReference type="UniPathway" id="UPA00078">
    <property type="reaction ID" value="UER00161"/>
</dbReference>
<comment type="catalytic activity">
    <reaction evidence="9">
        <text>(7R,8S)-7,8-diammoniononanoate + CO2 + ATP = (4R,5S)-dethiobiotin + ADP + phosphate + 3 H(+)</text>
        <dbReference type="Rhea" id="RHEA:15805"/>
        <dbReference type="ChEBI" id="CHEBI:15378"/>
        <dbReference type="ChEBI" id="CHEBI:16526"/>
        <dbReference type="ChEBI" id="CHEBI:30616"/>
        <dbReference type="ChEBI" id="CHEBI:43474"/>
        <dbReference type="ChEBI" id="CHEBI:149469"/>
        <dbReference type="ChEBI" id="CHEBI:149473"/>
        <dbReference type="ChEBI" id="CHEBI:456216"/>
        <dbReference type="EC" id="6.3.3.3"/>
    </reaction>
</comment>
<evidence type="ECO:0000256" key="4">
    <source>
        <dbReference type="ARBA" id="ARBA00022741"/>
    </source>
</evidence>
<dbReference type="Proteomes" id="UP000286947">
    <property type="component" value="Unassembled WGS sequence"/>
</dbReference>
<evidence type="ECO:0000256" key="3">
    <source>
        <dbReference type="ARBA" id="ARBA00022723"/>
    </source>
</evidence>